<keyword evidence="6 7" id="KW-0067">ATP-binding</keyword>
<evidence type="ECO:0000256" key="1">
    <source>
        <dbReference type="ARBA" id="ARBA00022527"/>
    </source>
</evidence>
<dbReference type="SMART" id="SM00133">
    <property type="entry name" value="S_TK_X"/>
    <property type="match status" value="1"/>
</dbReference>
<dbReference type="PROSITE" id="PS00108">
    <property type="entry name" value="PROTEIN_KINASE_ST"/>
    <property type="match status" value="1"/>
</dbReference>
<evidence type="ECO:0000256" key="6">
    <source>
        <dbReference type="ARBA" id="ARBA00022840"/>
    </source>
</evidence>
<evidence type="ECO:0000256" key="4">
    <source>
        <dbReference type="ARBA" id="ARBA00022741"/>
    </source>
</evidence>
<evidence type="ECO:0000313" key="11">
    <source>
        <dbReference type="EMBL" id="ORY93775.1"/>
    </source>
</evidence>
<dbReference type="Proteomes" id="UP000242180">
    <property type="component" value="Unassembled WGS sequence"/>
</dbReference>
<dbReference type="STRING" id="13706.A0A1X2H5M3"/>
<dbReference type="SUPFAM" id="SSF56112">
    <property type="entry name" value="Protein kinase-like (PK-like)"/>
    <property type="match status" value="1"/>
</dbReference>
<evidence type="ECO:0000256" key="7">
    <source>
        <dbReference type="PROSITE-ProRule" id="PRU10141"/>
    </source>
</evidence>
<dbReference type="FunFam" id="1.10.510.10:FF:000048">
    <property type="entry name" value="Protein kinase C"/>
    <property type="match status" value="1"/>
</dbReference>
<dbReference type="GO" id="GO:0004674">
    <property type="term" value="F:protein serine/threonine kinase activity"/>
    <property type="evidence" value="ECO:0007669"/>
    <property type="project" value="UniProtKB-KW"/>
</dbReference>
<dbReference type="InParanoid" id="A0A1X2H5M3"/>
<dbReference type="AlphaFoldDB" id="A0A1X2H5M3"/>
<dbReference type="OrthoDB" id="63267at2759"/>
<keyword evidence="4 7" id="KW-0547">Nucleotide-binding</keyword>
<feature type="domain" description="AGC-kinase C-terminal" evidence="10">
    <location>
        <begin position="331"/>
        <end position="402"/>
    </location>
</feature>
<proteinExistence type="inferred from homology"/>
<evidence type="ECO:0000256" key="2">
    <source>
        <dbReference type="ARBA" id="ARBA00022553"/>
    </source>
</evidence>
<comment type="similarity">
    <text evidence="8">Belongs to the protein kinase superfamily.</text>
</comment>
<evidence type="ECO:0000256" key="5">
    <source>
        <dbReference type="ARBA" id="ARBA00022777"/>
    </source>
</evidence>
<dbReference type="InterPro" id="IPR000719">
    <property type="entry name" value="Prot_kinase_dom"/>
</dbReference>
<evidence type="ECO:0000313" key="12">
    <source>
        <dbReference type="Proteomes" id="UP000242180"/>
    </source>
</evidence>
<dbReference type="PROSITE" id="PS50011">
    <property type="entry name" value="PROTEIN_KINASE_DOM"/>
    <property type="match status" value="1"/>
</dbReference>
<dbReference type="Gene3D" id="1.10.510.10">
    <property type="entry name" value="Transferase(Phosphotransferase) domain 1"/>
    <property type="match status" value="1"/>
</dbReference>
<accession>A0A1X2H5M3</accession>
<dbReference type="InterPro" id="IPR008271">
    <property type="entry name" value="Ser/Thr_kinase_AS"/>
</dbReference>
<name>A0A1X2H5M3_SYNRA</name>
<dbReference type="PROSITE" id="PS51285">
    <property type="entry name" value="AGC_KINASE_CTER"/>
    <property type="match status" value="1"/>
</dbReference>
<evidence type="ECO:0000259" key="9">
    <source>
        <dbReference type="PROSITE" id="PS50011"/>
    </source>
</evidence>
<reference evidence="11 12" key="1">
    <citation type="submission" date="2016-07" db="EMBL/GenBank/DDBJ databases">
        <title>Pervasive Adenine N6-methylation of Active Genes in Fungi.</title>
        <authorList>
            <consortium name="DOE Joint Genome Institute"/>
            <person name="Mondo S.J."/>
            <person name="Dannebaum R.O."/>
            <person name="Kuo R.C."/>
            <person name="Labutti K."/>
            <person name="Haridas S."/>
            <person name="Kuo A."/>
            <person name="Salamov A."/>
            <person name="Ahrendt S.R."/>
            <person name="Lipzen A."/>
            <person name="Sullivan W."/>
            <person name="Andreopoulos W.B."/>
            <person name="Clum A."/>
            <person name="Lindquist E."/>
            <person name="Daum C."/>
            <person name="Ramamoorthy G.K."/>
            <person name="Gryganskyi A."/>
            <person name="Culley D."/>
            <person name="Magnuson J.K."/>
            <person name="James T.Y."/>
            <person name="O'Malley M.A."/>
            <person name="Stajich J.E."/>
            <person name="Spatafora J.W."/>
            <person name="Visel A."/>
            <person name="Grigoriev I.V."/>
        </authorList>
    </citation>
    <scope>NUCLEOTIDE SEQUENCE [LARGE SCALE GENOMIC DNA]</scope>
    <source>
        <strain evidence="11 12">NRRL 2496</strain>
    </source>
</reference>
<gene>
    <name evidence="11" type="ORF">BCR43DRAFT_526224</name>
</gene>
<evidence type="ECO:0000256" key="8">
    <source>
        <dbReference type="RuleBase" id="RU000304"/>
    </source>
</evidence>
<evidence type="ECO:0000259" key="10">
    <source>
        <dbReference type="PROSITE" id="PS51285"/>
    </source>
</evidence>
<protein>
    <submittedName>
        <fullName evidence="11">Kinase-like domain-containing protein</fullName>
    </submittedName>
</protein>
<keyword evidence="2" id="KW-0597">Phosphoprotein</keyword>
<evidence type="ECO:0000256" key="3">
    <source>
        <dbReference type="ARBA" id="ARBA00022679"/>
    </source>
</evidence>
<sequence>MLAFEGHILGLDNTTTTTTTTTTTITTSTSTSTVTTITSPSAAEKTGSSLMKAEPERQKVEIDHDFSYSPSHRVRDQDFDRVCVLGRGAFGKVYLVRREKQLYAMKVLKKASLTVDATQIKTERQILEQVRHPFIVQLFYAFQTSSELHMILQYAVGGELFRYLAQEHMFEETTAVFYAAELVLALSHLHSLGIVYRDLKPENCLLDREGHVLLTDFGLSKVSLDGKTNTICGTVEYMAPEVLAGLQYDQTVDWWSLGILIYDMLTGSPPFRNKNRDKTMNNIMSKKINMPYYLTSMAKDLLNKLLRKNPHLRLGAQPKGVDAIQRHLFFRKINWDALLKRQVTPPITPFVTNPEAAENFDPEFTREDVLVGSPPTSVTQTTTLPEYDTFRNFSYCYVDVPC</sequence>
<comment type="caution">
    <text evidence="11">The sequence shown here is derived from an EMBL/GenBank/DDBJ whole genome shotgun (WGS) entry which is preliminary data.</text>
</comment>
<keyword evidence="5 11" id="KW-0418">Kinase</keyword>
<dbReference type="FunCoup" id="A0A1X2H5M3">
    <property type="interactions" value="153"/>
</dbReference>
<dbReference type="PANTHER" id="PTHR24351">
    <property type="entry name" value="RIBOSOMAL PROTEIN S6 KINASE"/>
    <property type="match status" value="1"/>
</dbReference>
<dbReference type="InterPro" id="IPR017892">
    <property type="entry name" value="Pkinase_C"/>
</dbReference>
<dbReference type="InterPro" id="IPR017441">
    <property type="entry name" value="Protein_kinase_ATP_BS"/>
</dbReference>
<feature type="binding site" evidence="7">
    <location>
        <position position="106"/>
    </location>
    <ligand>
        <name>ATP</name>
        <dbReference type="ChEBI" id="CHEBI:30616"/>
    </ligand>
</feature>
<keyword evidence="12" id="KW-1185">Reference proteome</keyword>
<dbReference type="InterPro" id="IPR000961">
    <property type="entry name" value="AGC-kinase_C"/>
</dbReference>
<dbReference type="Gene3D" id="3.30.200.20">
    <property type="entry name" value="Phosphorylase Kinase, domain 1"/>
    <property type="match status" value="1"/>
</dbReference>
<feature type="domain" description="Protein kinase" evidence="9">
    <location>
        <begin position="79"/>
        <end position="330"/>
    </location>
</feature>
<organism evidence="11 12">
    <name type="scientific">Syncephalastrum racemosum</name>
    <name type="common">Filamentous fungus</name>
    <dbReference type="NCBI Taxonomy" id="13706"/>
    <lineage>
        <taxon>Eukaryota</taxon>
        <taxon>Fungi</taxon>
        <taxon>Fungi incertae sedis</taxon>
        <taxon>Mucoromycota</taxon>
        <taxon>Mucoromycotina</taxon>
        <taxon>Mucoromycetes</taxon>
        <taxon>Mucorales</taxon>
        <taxon>Syncephalastraceae</taxon>
        <taxon>Syncephalastrum</taxon>
    </lineage>
</organism>
<dbReference type="InterPro" id="IPR011009">
    <property type="entry name" value="Kinase-like_dom_sf"/>
</dbReference>
<keyword evidence="1 8" id="KW-0723">Serine/threonine-protein kinase</keyword>
<dbReference type="Pfam" id="PF00069">
    <property type="entry name" value="Pkinase"/>
    <property type="match status" value="1"/>
</dbReference>
<dbReference type="EMBL" id="MCGN01000008">
    <property type="protein sequence ID" value="ORY93775.1"/>
    <property type="molecule type" value="Genomic_DNA"/>
</dbReference>
<dbReference type="Pfam" id="PF00433">
    <property type="entry name" value="Pkinase_C"/>
    <property type="match status" value="1"/>
</dbReference>
<keyword evidence="3" id="KW-0808">Transferase</keyword>
<dbReference type="FunFam" id="3.30.200.20:FF:000042">
    <property type="entry name" value="Aurora kinase A"/>
    <property type="match status" value="1"/>
</dbReference>
<dbReference type="PROSITE" id="PS00107">
    <property type="entry name" value="PROTEIN_KINASE_ATP"/>
    <property type="match status" value="1"/>
</dbReference>
<dbReference type="SMART" id="SM00220">
    <property type="entry name" value="S_TKc"/>
    <property type="match status" value="1"/>
</dbReference>
<dbReference type="OMA" id="CVIYDMM"/>
<dbReference type="GO" id="GO:0005524">
    <property type="term" value="F:ATP binding"/>
    <property type="evidence" value="ECO:0007669"/>
    <property type="project" value="UniProtKB-UniRule"/>
</dbReference>